<keyword evidence="3" id="KW-1185">Reference proteome</keyword>
<name>A0ABW3P050_9SPHN</name>
<dbReference type="Proteomes" id="UP001597203">
    <property type="component" value="Unassembled WGS sequence"/>
</dbReference>
<keyword evidence="1" id="KW-0560">Oxidoreductase</keyword>
<evidence type="ECO:0000313" key="3">
    <source>
        <dbReference type="Proteomes" id="UP001597203"/>
    </source>
</evidence>
<evidence type="ECO:0000313" key="2">
    <source>
        <dbReference type="EMBL" id="MFD1104568.1"/>
    </source>
</evidence>
<evidence type="ECO:0000256" key="1">
    <source>
        <dbReference type="ARBA" id="ARBA00023002"/>
    </source>
</evidence>
<sequence>MARWTSADIPSQQGRTAVVTGPGGLGFETALALARAGAEVIVAGRSPTKGDEAANAIRAAVPSAKIRFERLDLADLTSVADFADRLREQRTRLDILVNNAGVMRPPQWKATTDGFELQLGINYLGHFALTGRLMPLLVKGKGARVVTLSSIAARQGAIHLDDINAHGWYDPMPVYCQSKLACLMFAFELERLSVAHGWGLSSIAAHPGVSRTNLLHNAPGKHSAISVARSMLWFLFQPAAQGALPSLFAATAPQARGGGYYGPASLGETRGHPLPAKIPQQALDQAVAKRLWDMSQELTGNPFAAVVPLARRNHDDRFHDGPAHAGREDL</sequence>
<protein>
    <submittedName>
        <fullName evidence="2">SDR family oxidoreductase</fullName>
    </submittedName>
</protein>
<dbReference type="InterPro" id="IPR036291">
    <property type="entry name" value="NAD(P)-bd_dom_sf"/>
</dbReference>
<comment type="caution">
    <text evidence="2">The sequence shown here is derived from an EMBL/GenBank/DDBJ whole genome shotgun (WGS) entry which is preliminary data.</text>
</comment>
<dbReference type="RefSeq" id="WP_380909927.1">
    <property type="nucleotide sequence ID" value="NZ_JBHTLS010000105.1"/>
</dbReference>
<dbReference type="PRINTS" id="PR00081">
    <property type="entry name" value="GDHRDH"/>
</dbReference>
<dbReference type="NCBIfam" id="NF004846">
    <property type="entry name" value="PRK06197.1"/>
    <property type="match status" value="1"/>
</dbReference>
<proteinExistence type="predicted"/>
<dbReference type="InterPro" id="IPR002347">
    <property type="entry name" value="SDR_fam"/>
</dbReference>
<reference evidence="3" key="1">
    <citation type="journal article" date="2019" name="Int. J. Syst. Evol. Microbiol.">
        <title>The Global Catalogue of Microorganisms (GCM) 10K type strain sequencing project: providing services to taxonomists for standard genome sequencing and annotation.</title>
        <authorList>
            <consortium name="The Broad Institute Genomics Platform"/>
            <consortium name="The Broad Institute Genome Sequencing Center for Infectious Disease"/>
            <person name="Wu L."/>
            <person name="Ma J."/>
        </authorList>
    </citation>
    <scope>NUCLEOTIDE SEQUENCE [LARGE SCALE GENOMIC DNA]</scope>
    <source>
        <strain evidence="3">CCUG 54329</strain>
    </source>
</reference>
<dbReference type="Pfam" id="PF00106">
    <property type="entry name" value="adh_short"/>
    <property type="match status" value="1"/>
</dbReference>
<dbReference type="PANTHER" id="PTHR43157">
    <property type="entry name" value="PHOSPHATIDYLINOSITOL-GLYCAN BIOSYNTHESIS CLASS F PROTEIN-RELATED"/>
    <property type="match status" value="1"/>
</dbReference>
<dbReference type="Gene3D" id="3.40.50.720">
    <property type="entry name" value="NAD(P)-binding Rossmann-like Domain"/>
    <property type="match status" value="1"/>
</dbReference>
<dbReference type="EMBL" id="JBHTLS010000105">
    <property type="protein sequence ID" value="MFD1104568.1"/>
    <property type="molecule type" value="Genomic_DNA"/>
</dbReference>
<dbReference type="CDD" id="cd05327">
    <property type="entry name" value="retinol-DH_like_SDR_c_like"/>
    <property type="match status" value="1"/>
</dbReference>
<accession>A0ABW3P050</accession>
<dbReference type="PANTHER" id="PTHR43157:SF31">
    <property type="entry name" value="PHOSPHATIDYLINOSITOL-GLYCAN BIOSYNTHESIS CLASS F PROTEIN"/>
    <property type="match status" value="1"/>
</dbReference>
<dbReference type="NCBIfam" id="NF004513">
    <property type="entry name" value="PRK05854.1"/>
    <property type="match status" value="1"/>
</dbReference>
<dbReference type="SUPFAM" id="SSF51735">
    <property type="entry name" value="NAD(P)-binding Rossmann-fold domains"/>
    <property type="match status" value="1"/>
</dbReference>
<organism evidence="2 3">
    <name type="scientific">Sphingobium olei</name>
    <dbReference type="NCBI Taxonomy" id="420955"/>
    <lineage>
        <taxon>Bacteria</taxon>
        <taxon>Pseudomonadati</taxon>
        <taxon>Pseudomonadota</taxon>
        <taxon>Alphaproteobacteria</taxon>
        <taxon>Sphingomonadales</taxon>
        <taxon>Sphingomonadaceae</taxon>
        <taxon>Sphingobium</taxon>
    </lineage>
</organism>
<gene>
    <name evidence="2" type="ORF">ACFQ24_06740</name>
</gene>